<keyword evidence="3" id="KW-1185">Reference proteome</keyword>
<evidence type="ECO:0000313" key="3">
    <source>
        <dbReference type="Proteomes" id="UP000077069"/>
    </source>
</evidence>
<dbReference type="AlphaFoldDB" id="A0A177CH50"/>
<dbReference type="Proteomes" id="UP000077069">
    <property type="component" value="Unassembled WGS sequence"/>
</dbReference>
<evidence type="ECO:0000313" key="2">
    <source>
        <dbReference type="EMBL" id="OAG06894.1"/>
    </source>
</evidence>
<dbReference type="GeneID" id="28770429"/>
<evidence type="ECO:0000256" key="1">
    <source>
        <dbReference type="SAM" id="MobiDB-lite"/>
    </source>
</evidence>
<name>A0A177CH50_9PLEO</name>
<accession>A0A177CH50</accession>
<proteinExistence type="predicted"/>
<dbReference type="InParanoid" id="A0A177CH50"/>
<sequence>MLVESALGVVSNVQLRVLPDVYLVCAVCSFRITQSTGSLGVANLTRLQVHRAGAAPFKTANNLLRNSQMSSKNSVRTGHSCSNYATLRRFRVSRGVRKTVARRADAQGRASEGGYNLGAVAHAPVLVSTVLRRPRTGSSKGLLAQRSKGHLGDNLVVGWARPDLLTLLSDKFKRGLGLIYGVRPNTTLRNEKRRSPGQGRKARGSGALPSSRALALRGRVERSQRKRPSTTHRRDAGGVTRRESSASDWVSVLSLAIGFSHNIMRLPTIKSNSHLESPLFLVGGDQTTQSQLRYDN</sequence>
<organism evidence="2 3">
    <name type="scientific">Paraphaeosphaeria sporulosa</name>
    <dbReference type="NCBI Taxonomy" id="1460663"/>
    <lineage>
        <taxon>Eukaryota</taxon>
        <taxon>Fungi</taxon>
        <taxon>Dikarya</taxon>
        <taxon>Ascomycota</taxon>
        <taxon>Pezizomycotina</taxon>
        <taxon>Dothideomycetes</taxon>
        <taxon>Pleosporomycetidae</taxon>
        <taxon>Pleosporales</taxon>
        <taxon>Massarineae</taxon>
        <taxon>Didymosphaeriaceae</taxon>
        <taxon>Paraphaeosphaeria</taxon>
    </lineage>
</organism>
<feature type="compositionally biased region" description="Basic and acidic residues" evidence="1">
    <location>
        <begin position="232"/>
        <end position="241"/>
    </location>
</feature>
<reference evidence="2 3" key="1">
    <citation type="submission" date="2016-05" db="EMBL/GenBank/DDBJ databases">
        <title>Comparative analysis of secretome profiles of manganese(II)-oxidizing ascomycete fungi.</title>
        <authorList>
            <consortium name="DOE Joint Genome Institute"/>
            <person name="Zeiner C.A."/>
            <person name="Purvine S.O."/>
            <person name="Zink E.M."/>
            <person name="Wu S."/>
            <person name="Pasa-Tolic L."/>
            <person name="Chaput D.L."/>
            <person name="Haridas S."/>
            <person name="Grigoriev I.V."/>
            <person name="Santelli C.M."/>
            <person name="Hansel C.M."/>
        </authorList>
    </citation>
    <scope>NUCLEOTIDE SEQUENCE [LARGE SCALE GENOMIC DNA]</scope>
    <source>
        <strain evidence="2 3">AP3s5-JAC2a</strain>
    </source>
</reference>
<dbReference type="EMBL" id="KV441551">
    <property type="protein sequence ID" value="OAG06894.1"/>
    <property type="molecule type" value="Genomic_DNA"/>
</dbReference>
<feature type="region of interest" description="Disordered" evidence="1">
    <location>
        <begin position="187"/>
        <end position="241"/>
    </location>
</feature>
<protein>
    <submittedName>
        <fullName evidence="2">Uncharacterized protein</fullName>
    </submittedName>
</protein>
<dbReference type="RefSeq" id="XP_018037259.1">
    <property type="nucleotide sequence ID" value="XM_018186943.1"/>
</dbReference>
<gene>
    <name evidence="2" type="ORF">CC84DRAFT_630390</name>
</gene>